<dbReference type="GO" id="GO:0043525">
    <property type="term" value="P:positive regulation of neuron apoptotic process"/>
    <property type="evidence" value="ECO:0007669"/>
    <property type="project" value="TreeGrafter"/>
</dbReference>
<evidence type="ECO:0000256" key="7">
    <source>
        <dbReference type="RuleBase" id="RU003971"/>
    </source>
</evidence>
<dbReference type="PROSITE" id="PS50207">
    <property type="entry name" value="CASPASE_P10"/>
    <property type="match status" value="1"/>
</dbReference>
<dbReference type="GO" id="GO:0004197">
    <property type="term" value="F:cysteine-type endopeptidase activity"/>
    <property type="evidence" value="ECO:0007669"/>
    <property type="project" value="InterPro"/>
</dbReference>
<evidence type="ECO:0000313" key="11">
    <source>
        <dbReference type="EMBL" id="GFO38322.1"/>
    </source>
</evidence>
<evidence type="ECO:0000256" key="3">
    <source>
        <dbReference type="ARBA" id="ARBA00022703"/>
    </source>
</evidence>
<dbReference type="PROSITE" id="PS50208">
    <property type="entry name" value="CASPASE_P20"/>
    <property type="match status" value="1"/>
</dbReference>
<dbReference type="InterPro" id="IPR002138">
    <property type="entry name" value="Pept_C14_p10"/>
</dbReference>
<dbReference type="InterPro" id="IPR029030">
    <property type="entry name" value="Caspase-like_dom_sf"/>
</dbReference>
<dbReference type="CDD" id="cd00032">
    <property type="entry name" value="CASc"/>
    <property type="match status" value="1"/>
</dbReference>
<dbReference type="GO" id="GO:0006508">
    <property type="term" value="P:proteolysis"/>
    <property type="evidence" value="ECO:0007669"/>
    <property type="project" value="UniProtKB-KW"/>
</dbReference>
<dbReference type="SUPFAM" id="SSF52129">
    <property type="entry name" value="Caspase-like"/>
    <property type="match status" value="1"/>
</dbReference>
<keyword evidence="12" id="KW-1185">Reference proteome</keyword>
<dbReference type="PRINTS" id="PR00376">
    <property type="entry name" value="IL1BCENZYME"/>
</dbReference>
<evidence type="ECO:0000256" key="4">
    <source>
        <dbReference type="ARBA" id="ARBA00022801"/>
    </source>
</evidence>
<feature type="domain" description="Caspase family p20" evidence="10">
    <location>
        <begin position="48"/>
        <end position="173"/>
    </location>
</feature>
<evidence type="ECO:0000259" key="9">
    <source>
        <dbReference type="PROSITE" id="PS50207"/>
    </source>
</evidence>
<sequence>MSDHVDAKGDYDQTDARGETRYDKHRSMPPKVSELDFVSDHYNMKHDERGLALIINNKKFHPRLGLSERTGSDVDAYKMHMLLGTLGFEKIQQHDNVKANDMKDLLYQAAKKDHTDSDCFACVILSHGEEGYVFGTDNKISVDDLVLPFKGDRCTSLAGKPKLFFIQACRGQELDRGTTVADAIGDQEAEEEIVVRSIPTEADFLMAYSVVPGFFSWRNSARGSWFIQAIYDVFTEHWQDLDLLTMMTRVNKKVAYDFESNASEEYMRRKKQIPCITSMLTKDVFFK</sequence>
<dbReference type="SMART" id="SM00115">
    <property type="entry name" value="CASc"/>
    <property type="match status" value="1"/>
</dbReference>
<evidence type="ECO:0000313" key="12">
    <source>
        <dbReference type="Proteomes" id="UP000735302"/>
    </source>
</evidence>
<comment type="similarity">
    <text evidence="1 7">Belongs to the peptidase C14A family.</text>
</comment>
<keyword evidence="6" id="KW-0865">Zymogen</keyword>
<keyword evidence="2" id="KW-0645">Protease</keyword>
<proteinExistence type="inferred from homology"/>
<feature type="domain" description="Caspase family p10" evidence="9">
    <location>
        <begin position="194"/>
        <end position="287"/>
    </location>
</feature>
<evidence type="ECO:0000259" key="10">
    <source>
        <dbReference type="PROSITE" id="PS50208"/>
    </source>
</evidence>
<dbReference type="PROSITE" id="PS01122">
    <property type="entry name" value="CASPASE_CYS"/>
    <property type="match status" value="1"/>
</dbReference>
<dbReference type="GO" id="GO:0005737">
    <property type="term" value="C:cytoplasm"/>
    <property type="evidence" value="ECO:0007669"/>
    <property type="project" value="TreeGrafter"/>
</dbReference>
<dbReference type="PROSITE" id="PS01121">
    <property type="entry name" value="CASPASE_HIS"/>
    <property type="match status" value="1"/>
</dbReference>
<dbReference type="AlphaFoldDB" id="A0AAV4D2B7"/>
<dbReference type="PANTHER" id="PTHR10454">
    <property type="entry name" value="CASPASE"/>
    <property type="match status" value="1"/>
</dbReference>
<dbReference type="FunFam" id="3.40.50.1460:FF:000001">
    <property type="entry name" value="Caspase-3 preproprotein"/>
    <property type="match status" value="1"/>
</dbReference>
<reference evidence="11 12" key="1">
    <citation type="journal article" date="2021" name="Elife">
        <title>Chloroplast acquisition without the gene transfer in kleptoplastic sea slugs, Plakobranchus ocellatus.</title>
        <authorList>
            <person name="Maeda T."/>
            <person name="Takahashi S."/>
            <person name="Yoshida T."/>
            <person name="Shimamura S."/>
            <person name="Takaki Y."/>
            <person name="Nagai Y."/>
            <person name="Toyoda A."/>
            <person name="Suzuki Y."/>
            <person name="Arimoto A."/>
            <person name="Ishii H."/>
            <person name="Satoh N."/>
            <person name="Nishiyama T."/>
            <person name="Hasebe M."/>
            <person name="Maruyama T."/>
            <person name="Minagawa J."/>
            <person name="Obokata J."/>
            <person name="Shigenobu S."/>
        </authorList>
    </citation>
    <scope>NUCLEOTIDE SEQUENCE [LARGE SCALE GENOMIC DNA]</scope>
</reference>
<dbReference type="PANTHER" id="PTHR10454:SF232">
    <property type="entry name" value="AT03047P-RELATED"/>
    <property type="match status" value="1"/>
</dbReference>
<dbReference type="InterPro" id="IPR002398">
    <property type="entry name" value="Pept_C14"/>
</dbReference>
<evidence type="ECO:0000256" key="2">
    <source>
        <dbReference type="ARBA" id="ARBA00022670"/>
    </source>
</evidence>
<protein>
    <submittedName>
        <fullName evidence="11">Caspase-3-like</fullName>
    </submittedName>
</protein>
<keyword evidence="3" id="KW-0053">Apoptosis</keyword>
<evidence type="ECO:0000256" key="1">
    <source>
        <dbReference type="ARBA" id="ARBA00010134"/>
    </source>
</evidence>
<dbReference type="InterPro" id="IPR011600">
    <property type="entry name" value="Pept_C14_caspase"/>
</dbReference>
<evidence type="ECO:0000256" key="5">
    <source>
        <dbReference type="ARBA" id="ARBA00022807"/>
    </source>
</evidence>
<dbReference type="Gene3D" id="3.40.50.1460">
    <property type="match status" value="1"/>
</dbReference>
<accession>A0AAV4D2B7</accession>
<dbReference type="InterPro" id="IPR016129">
    <property type="entry name" value="Caspase_his_AS"/>
</dbReference>
<dbReference type="InterPro" id="IPR015917">
    <property type="entry name" value="Pept_C14A"/>
</dbReference>
<name>A0AAV4D2B7_9GAST</name>
<keyword evidence="5" id="KW-0788">Thiol protease</keyword>
<evidence type="ECO:0000256" key="6">
    <source>
        <dbReference type="ARBA" id="ARBA00023145"/>
    </source>
</evidence>
<evidence type="ECO:0000256" key="8">
    <source>
        <dbReference type="SAM" id="MobiDB-lite"/>
    </source>
</evidence>
<organism evidence="11 12">
    <name type="scientific">Plakobranchus ocellatus</name>
    <dbReference type="NCBI Taxonomy" id="259542"/>
    <lineage>
        <taxon>Eukaryota</taxon>
        <taxon>Metazoa</taxon>
        <taxon>Spiralia</taxon>
        <taxon>Lophotrochozoa</taxon>
        <taxon>Mollusca</taxon>
        <taxon>Gastropoda</taxon>
        <taxon>Heterobranchia</taxon>
        <taxon>Euthyneura</taxon>
        <taxon>Panpulmonata</taxon>
        <taxon>Sacoglossa</taxon>
        <taxon>Placobranchoidea</taxon>
        <taxon>Plakobranchidae</taxon>
        <taxon>Plakobranchus</taxon>
    </lineage>
</organism>
<dbReference type="EMBL" id="BLXT01007309">
    <property type="protein sequence ID" value="GFO38322.1"/>
    <property type="molecule type" value="Genomic_DNA"/>
</dbReference>
<dbReference type="InterPro" id="IPR001309">
    <property type="entry name" value="Pept_C14_p20"/>
</dbReference>
<feature type="region of interest" description="Disordered" evidence="8">
    <location>
        <begin position="1"/>
        <end position="28"/>
    </location>
</feature>
<keyword evidence="4" id="KW-0378">Hydrolase</keyword>
<comment type="caution">
    <text evidence="11">The sequence shown here is derived from an EMBL/GenBank/DDBJ whole genome shotgun (WGS) entry which is preliminary data.</text>
</comment>
<dbReference type="Pfam" id="PF00656">
    <property type="entry name" value="Peptidase_C14"/>
    <property type="match status" value="1"/>
</dbReference>
<gene>
    <name evidence="11" type="ORF">PoB_006482700</name>
</gene>
<dbReference type="InterPro" id="IPR033139">
    <property type="entry name" value="Caspase_cys_AS"/>
</dbReference>
<dbReference type="GO" id="GO:0006915">
    <property type="term" value="P:apoptotic process"/>
    <property type="evidence" value="ECO:0007669"/>
    <property type="project" value="UniProtKB-KW"/>
</dbReference>
<dbReference type="Proteomes" id="UP000735302">
    <property type="component" value="Unassembled WGS sequence"/>
</dbReference>
<feature type="compositionally biased region" description="Basic and acidic residues" evidence="8">
    <location>
        <begin position="1"/>
        <end position="26"/>
    </location>
</feature>